<accession>A0ABN1EJU2</accession>
<dbReference type="CDD" id="cd04301">
    <property type="entry name" value="NAT_SF"/>
    <property type="match status" value="1"/>
</dbReference>
<proteinExistence type="predicted"/>
<dbReference type="InterPro" id="IPR000182">
    <property type="entry name" value="GNAT_dom"/>
</dbReference>
<feature type="domain" description="N-acetyltransferase" evidence="1">
    <location>
        <begin position="37"/>
        <end position="204"/>
    </location>
</feature>
<dbReference type="Pfam" id="PF13302">
    <property type="entry name" value="Acetyltransf_3"/>
    <property type="match status" value="1"/>
</dbReference>
<protein>
    <submittedName>
        <fullName evidence="2">GNAT family protein</fullName>
    </submittedName>
</protein>
<dbReference type="PANTHER" id="PTHR43441:SF10">
    <property type="entry name" value="ACETYLTRANSFERASE"/>
    <property type="match status" value="1"/>
</dbReference>
<sequence>MKRADGSLGEKIPTYCVGWSGRWKVTMYAISLGEDGAELRPLEPWQAEEFLTHMDRGREFIGRYIPLADAASDLESARAFLQGYADKAAADAGRIYGIWTDGKLVGGVLFRTMDVNQGTAEAGCWLEPSAVGKGLVTRACRVIIDWAVEERGIHRVEWIAAAANEGSIAVARRLGMTKDGVLRQSYLRRGEWQDREIWSVLAPEWRATRKPS</sequence>
<comment type="caution">
    <text evidence="2">The sequence shown here is derived from an EMBL/GenBank/DDBJ whole genome shotgun (WGS) entry which is preliminary data.</text>
</comment>
<dbReference type="InterPro" id="IPR016181">
    <property type="entry name" value="Acyl_CoA_acyltransferase"/>
</dbReference>
<dbReference type="Gene3D" id="3.40.630.30">
    <property type="match status" value="1"/>
</dbReference>
<dbReference type="PANTHER" id="PTHR43441">
    <property type="entry name" value="RIBOSOMAL-PROTEIN-SERINE ACETYLTRANSFERASE"/>
    <property type="match status" value="1"/>
</dbReference>
<evidence type="ECO:0000259" key="1">
    <source>
        <dbReference type="PROSITE" id="PS51186"/>
    </source>
</evidence>
<name>A0ABN1EJU2_9ACTN</name>
<dbReference type="Proteomes" id="UP001501576">
    <property type="component" value="Unassembled WGS sequence"/>
</dbReference>
<reference evidence="2 3" key="1">
    <citation type="journal article" date="2019" name="Int. J. Syst. Evol. Microbiol.">
        <title>The Global Catalogue of Microorganisms (GCM) 10K type strain sequencing project: providing services to taxonomists for standard genome sequencing and annotation.</title>
        <authorList>
            <consortium name="The Broad Institute Genomics Platform"/>
            <consortium name="The Broad Institute Genome Sequencing Center for Infectious Disease"/>
            <person name="Wu L."/>
            <person name="Ma J."/>
        </authorList>
    </citation>
    <scope>NUCLEOTIDE SEQUENCE [LARGE SCALE GENOMIC DNA]</scope>
    <source>
        <strain evidence="2 3">JCM 5052</strain>
    </source>
</reference>
<dbReference type="InterPro" id="IPR051908">
    <property type="entry name" value="Ribosomal_N-acetyltransferase"/>
</dbReference>
<gene>
    <name evidence="2" type="ORF">GCM10010390_83530</name>
</gene>
<dbReference type="SUPFAM" id="SSF55729">
    <property type="entry name" value="Acyl-CoA N-acyltransferases (Nat)"/>
    <property type="match status" value="1"/>
</dbReference>
<organism evidence="2 3">
    <name type="scientific">Streptomyces mordarskii</name>
    <dbReference type="NCBI Taxonomy" id="1226758"/>
    <lineage>
        <taxon>Bacteria</taxon>
        <taxon>Bacillati</taxon>
        <taxon>Actinomycetota</taxon>
        <taxon>Actinomycetes</taxon>
        <taxon>Kitasatosporales</taxon>
        <taxon>Streptomycetaceae</taxon>
        <taxon>Streptomyces</taxon>
    </lineage>
</organism>
<evidence type="ECO:0000313" key="2">
    <source>
        <dbReference type="EMBL" id="GAA0568070.1"/>
    </source>
</evidence>
<dbReference type="PROSITE" id="PS51186">
    <property type="entry name" value="GNAT"/>
    <property type="match status" value="1"/>
</dbReference>
<dbReference type="EMBL" id="BAAABZ010000084">
    <property type="protein sequence ID" value="GAA0568070.1"/>
    <property type="molecule type" value="Genomic_DNA"/>
</dbReference>
<keyword evidence="3" id="KW-1185">Reference proteome</keyword>
<evidence type="ECO:0000313" key="3">
    <source>
        <dbReference type="Proteomes" id="UP001501576"/>
    </source>
</evidence>